<feature type="region of interest" description="Disordered" evidence="10">
    <location>
        <begin position="127"/>
        <end position="146"/>
    </location>
</feature>
<keyword evidence="7 11" id="KW-0812">Transmembrane</keyword>
<evidence type="ECO:0000256" key="8">
    <source>
        <dbReference type="ARBA" id="ARBA00022989"/>
    </source>
</evidence>
<dbReference type="Pfam" id="PF08334">
    <property type="entry name" value="T2SSG"/>
    <property type="match status" value="1"/>
</dbReference>
<dbReference type="Gene3D" id="3.30.700.10">
    <property type="entry name" value="Glycoprotein, Type 4 Pilin"/>
    <property type="match status" value="1"/>
</dbReference>
<evidence type="ECO:0000259" key="12">
    <source>
        <dbReference type="Pfam" id="PF08334"/>
    </source>
</evidence>
<dbReference type="Pfam" id="PF07963">
    <property type="entry name" value="N_methyl"/>
    <property type="match status" value="1"/>
</dbReference>
<reference evidence="13" key="1">
    <citation type="submission" date="2022-10" db="EMBL/GenBank/DDBJ databases">
        <title>Luteolibacter sp. GHJ8, whole genome shotgun sequencing project.</title>
        <authorList>
            <person name="Zhao G."/>
            <person name="Shen L."/>
        </authorList>
    </citation>
    <scope>NUCLEOTIDE SEQUENCE</scope>
    <source>
        <strain evidence="13">GHJ8</strain>
    </source>
</reference>
<name>A0ABT3G8B4_9BACT</name>
<keyword evidence="8 11" id="KW-1133">Transmembrane helix</keyword>
<evidence type="ECO:0000256" key="11">
    <source>
        <dbReference type="SAM" id="Phobius"/>
    </source>
</evidence>
<evidence type="ECO:0000256" key="3">
    <source>
        <dbReference type="ARBA" id="ARBA00020042"/>
    </source>
</evidence>
<dbReference type="NCBIfam" id="TIGR02532">
    <property type="entry name" value="IV_pilin_GFxxxE"/>
    <property type="match status" value="1"/>
</dbReference>
<dbReference type="PRINTS" id="PR00813">
    <property type="entry name" value="BCTERIALGSPG"/>
</dbReference>
<protein>
    <recommendedName>
        <fullName evidence="3">Type II secretion system core protein G</fullName>
    </recommendedName>
</protein>
<proteinExistence type="inferred from homology"/>
<dbReference type="InterPro" id="IPR010054">
    <property type="entry name" value="Type2_sec_GspG"/>
</dbReference>
<dbReference type="SUPFAM" id="SSF54523">
    <property type="entry name" value="Pili subunits"/>
    <property type="match status" value="1"/>
</dbReference>
<comment type="caution">
    <text evidence="13">The sequence shown here is derived from an EMBL/GenBank/DDBJ whole genome shotgun (WGS) entry which is preliminary data.</text>
</comment>
<feature type="domain" description="Type II secretion system protein GspG C-terminal" evidence="12">
    <location>
        <begin position="43"/>
        <end position="139"/>
    </location>
</feature>
<keyword evidence="6" id="KW-0997">Cell inner membrane</keyword>
<comment type="subcellular location">
    <subcellularLocation>
        <location evidence="1">Cell inner membrane</location>
        <topology evidence="1">Single-pass membrane protein</topology>
    </subcellularLocation>
</comment>
<evidence type="ECO:0000256" key="7">
    <source>
        <dbReference type="ARBA" id="ARBA00022692"/>
    </source>
</evidence>
<accession>A0ABT3G8B4</accession>
<evidence type="ECO:0000256" key="6">
    <source>
        <dbReference type="ARBA" id="ARBA00022519"/>
    </source>
</evidence>
<dbReference type="EMBL" id="JAPDDR010000009">
    <property type="protein sequence ID" value="MCW1915440.1"/>
    <property type="molecule type" value="Genomic_DNA"/>
</dbReference>
<evidence type="ECO:0000256" key="10">
    <source>
        <dbReference type="SAM" id="MobiDB-lite"/>
    </source>
</evidence>
<keyword evidence="9 11" id="KW-0472">Membrane</keyword>
<dbReference type="InterPro" id="IPR045584">
    <property type="entry name" value="Pilin-like"/>
</dbReference>
<evidence type="ECO:0000256" key="2">
    <source>
        <dbReference type="ARBA" id="ARBA00009984"/>
    </source>
</evidence>
<evidence type="ECO:0000256" key="4">
    <source>
        <dbReference type="ARBA" id="ARBA00022475"/>
    </source>
</evidence>
<sequence length="146" mass="15746">MKYQKSIRQRVAAGFTLLEMVIVLGIIAVLLGGSIALIGGIGDGAKLQRVDADFNAIGSSLKTYKLNAGNYPTQQQGLEALVTKPSSTPVPRRWTKIADRVPTDPWNQPYGYKFPGTKDPSEFELFSLGKDGQAGTDDDLSSQDGK</sequence>
<organism evidence="13 14">
    <name type="scientific">Luteolibacter rhizosphaerae</name>
    <dbReference type="NCBI Taxonomy" id="2989719"/>
    <lineage>
        <taxon>Bacteria</taxon>
        <taxon>Pseudomonadati</taxon>
        <taxon>Verrucomicrobiota</taxon>
        <taxon>Verrucomicrobiia</taxon>
        <taxon>Verrucomicrobiales</taxon>
        <taxon>Verrucomicrobiaceae</taxon>
        <taxon>Luteolibacter</taxon>
    </lineage>
</organism>
<dbReference type="InterPro" id="IPR013545">
    <property type="entry name" value="T2SS_protein-GspG_C"/>
</dbReference>
<dbReference type="NCBIfam" id="TIGR01710">
    <property type="entry name" value="typeII_sec_gspG"/>
    <property type="match status" value="1"/>
</dbReference>
<evidence type="ECO:0000313" key="13">
    <source>
        <dbReference type="EMBL" id="MCW1915440.1"/>
    </source>
</evidence>
<evidence type="ECO:0000313" key="14">
    <source>
        <dbReference type="Proteomes" id="UP001165653"/>
    </source>
</evidence>
<feature type="transmembrane region" description="Helical" evidence="11">
    <location>
        <begin position="12"/>
        <end position="39"/>
    </location>
</feature>
<evidence type="ECO:0000256" key="9">
    <source>
        <dbReference type="ARBA" id="ARBA00023136"/>
    </source>
</evidence>
<dbReference type="RefSeq" id="WP_264514989.1">
    <property type="nucleotide sequence ID" value="NZ_JAPDDR010000009.1"/>
</dbReference>
<dbReference type="InterPro" id="IPR012902">
    <property type="entry name" value="N_methyl_site"/>
</dbReference>
<keyword evidence="14" id="KW-1185">Reference proteome</keyword>
<keyword evidence="5" id="KW-0488">Methylation</keyword>
<comment type="similarity">
    <text evidence="2">Belongs to the GSP G family.</text>
</comment>
<gene>
    <name evidence="13" type="primary">gspG</name>
    <name evidence="13" type="ORF">OJ996_17780</name>
</gene>
<keyword evidence="4" id="KW-1003">Cell membrane</keyword>
<evidence type="ECO:0000256" key="1">
    <source>
        <dbReference type="ARBA" id="ARBA00004377"/>
    </source>
</evidence>
<evidence type="ECO:0000256" key="5">
    <source>
        <dbReference type="ARBA" id="ARBA00022481"/>
    </source>
</evidence>
<dbReference type="Proteomes" id="UP001165653">
    <property type="component" value="Unassembled WGS sequence"/>
</dbReference>
<feature type="compositionally biased region" description="Acidic residues" evidence="10">
    <location>
        <begin position="136"/>
        <end position="146"/>
    </location>
</feature>
<dbReference type="InterPro" id="IPR000983">
    <property type="entry name" value="Bac_GSPG_pilin"/>
</dbReference>